<proteinExistence type="predicted"/>
<evidence type="ECO:0008006" key="3">
    <source>
        <dbReference type="Google" id="ProtNLM"/>
    </source>
</evidence>
<gene>
    <name evidence="1" type="ORF">EBF16_16305</name>
</gene>
<dbReference type="AlphaFoldDB" id="A0A3G2UWG5"/>
<dbReference type="Proteomes" id="UP000280708">
    <property type="component" value="Chromosome"/>
</dbReference>
<reference evidence="1 2" key="1">
    <citation type="submission" date="2018-10" db="EMBL/GenBank/DDBJ databases">
        <title>Characterization and genome analysis of a novel bacterium Sphingobium yanoikuyae SJTF8 capable of degrading PAHs.</title>
        <authorList>
            <person name="Yin C."/>
            <person name="Xiong W."/>
            <person name="Liang R."/>
        </authorList>
    </citation>
    <scope>NUCLEOTIDE SEQUENCE [LARGE SCALE GENOMIC DNA]</scope>
    <source>
        <strain evidence="1 2">SJTF8</strain>
    </source>
</reference>
<name>A0A3G2UWG5_SPHYA</name>
<organism evidence="1 2">
    <name type="scientific">Sphingobium yanoikuyae</name>
    <name type="common">Sphingomonas yanoikuyae</name>
    <dbReference type="NCBI Taxonomy" id="13690"/>
    <lineage>
        <taxon>Bacteria</taxon>
        <taxon>Pseudomonadati</taxon>
        <taxon>Pseudomonadota</taxon>
        <taxon>Alphaproteobacteria</taxon>
        <taxon>Sphingomonadales</taxon>
        <taxon>Sphingomonadaceae</taxon>
        <taxon>Sphingobium</taxon>
    </lineage>
</organism>
<evidence type="ECO:0000313" key="2">
    <source>
        <dbReference type="Proteomes" id="UP000280708"/>
    </source>
</evidence>
<dbReference type="EMBL" id="CP033230">
    <property type="protein sequence ID" value="AYO78312.1"/>
    <property type="molecule type" value="Genomic_DNA"/>
</dbReference>
<sequence>MSKALKVAAIAVAIAAAIPTGGGSTLLAGALGVSAATASAFATAVALEASIVGAMTAKKPSVGGVQTTWTADPDSPIPILFGRTLASGDIRYRKQHGRDNAYDTIVSVLSGCGPVHAITQTYMEKEPISFSGGIFGAYAIGGANRIWQDVQYGACPEAMALSNGVGTPPGWGSGSKLSGYAAVMNSLLFDGKGDETLTSTPQLNWLGEWVLCYDPRQDSTFPGGDGPCRADDQTTWVYSENGWIQALTFALGWHQGPNNIRVGGAGLSIDAIDVATFVENANIADANGWKSGGRVTTADDKWEVMKALCQAGGGEPIRHGAILSGYINAPRVPIATIYEDDLIGEGSSSTCQTMRDRPNGITPKYTSEDHFWEQVPAGTVQIAAYLAKDGRERTKAVTYPMVQCKAGETPDQAAQLAAYDIANAREASPIVLPLKLRWIGFLPGDCLHIDEGAKSFGWIAGKDVIIIKRALDPTTATVTLTLRTEDPDKHPLALSQVGVPAPVTDSTSTPTMDTPDAGSWAASAGTGEVPSIVIAGACESPSATSIDFAYRPNGATTWADQFSAGSDSTGKEFTGLASGASYQVGVRYRSAFGLSDWLILGPVTVGTLTAASAATADTATNAGNAALLGGTYAAADITTILNRLDAADIP</sequence>
<protein>
    <recommendedName>
        <fullName evidence="3">Tip attachment protein J domain-containing protein</fullName>
    </recommendedName>
</protein>
<accession>A0A3G2UWG5</accession>
<evidence type="ECO:0000313" key="1">
    <source>
        <dbReference type="EMBL" id="AYO78312.1"/>
    </source>
</evidence>
<dbReference type="RefSeq" id="WP_122129819.1">
    <property type="nucleotide sequence ID" value="NZ_CP033230.1"/>
</dbReference>